<dbReference type="RefSeq" id="WP_243363321.1">
    <property type="nucleotide sequence ID" value="NZ_JALGBH010000003.1"/>
</dbReference>
<sequence>GVAEKKNFKIFSEIFCGSRKDFYLCTPLTEVRTEGRRWRREVEIRRIGEQTENEKKVFKKFKKKVCRIKKSSLPLQSQTIKGFIKRSLMRKQKD</sequence>
<comment type="caution">
    <text evidence="1">The sequence shown here is derived from an EMBL/GenBank/DDBJ whole genome shotgun (WGS) entry which is preliminary data.</text>
</comment>
<accession>A0ABT0A040</accession>
<evidence type="ECO:0000313" key="1">
    <source>
        <dbReference type="EMBL" id="MCJ0743936.1"/>
    </source>
</evidence>
<proteinExistence type="predicted"/>
<dbReference type="EMBL" id="JALGBH010000003">
    <property type="protein sequence ID" value="MCJ0743936.1"/>
    <property type="molecule type" value="Genomic_DNA"/>
</dbReference>
<gene>
    <name evidence="1" type="ORF">MMF97_14575</name>
</gene>
<reference evidence="1" key="1">
    <citation type="submission" date="2022-03" db="EMBL/GenBank/DDBJ databases">
        <authorList>
            <person name="Woo C.Y."/>
        </authorList>
    </citation>
    <scope>NUCLEOTIDE SEQUENCE</scope>
    <source>
        <strain evidence="1">CYS-01</strain>
    </source>
</reference>
<protein>
    <submittedName>
        <fullName evidence="1">Uncharacterized protein</fullName>
    </submittedName>
</protein>
<name>A0ABT0A040_9SPHI</name>
<evidence type="ECO:0000313" key="2">
    <source>
        <dbReference type="Proteomes" id="UP001165460"/>
    </source>
</evidence>
<organism evidence="1 2">
    <name type="scientific">Pedobacter montanisoli</name>
    <dbReference type="NCBI Taxonomy" id="2923277"/>
    <lineage>
        <taxon>Bacteria</taxon>
        <taxon>Pseudomonadati</taxon>
        <taxon>Bacteroidota</taxon>
        <taxon>Sphingobacteriia</taxon>
        <taxon>Sphingobacteriales</taxon>
        <taxon>Sphingobacteriaceae</taxon>
        <taxon>Pedobacter</taxon>
    </lineage>
</organism>
<dbReference type="Proteomes" id="UP001165460">
    <property type="component" value="Unassembled WGS sequence"/>
</dbReference>
<keyword evidence="2" id="KW-1185">Reference proteome</keyword>
<feature type="non-terminal residue" evidence="1">
    <location>
        <position position="1"/>
    </location>
</feature>